<proteinExistence type="predicted"/>
<dbReference type="InterPro" id="IPR041587">
    <property type="entry name" value="Cry_V"/>
</dbReference>
<comment type="caution">
    <text evidence="3">The sequence shown here is derived from an EMBL/GenBank/DDBJ whole genome shotgun (WGS) entry which is preliminary data.</text>
</comment>
<accession>A0A2B9DHF9</accession>
<evidence type="ECO:0000313" key="3">
    <source>
        <dbReference type="EMBL" id="PGM87995.1"/>
    </source>
</evidence>
<evidence type="ECO:0000256" key="1">
    <source>
        <dbReference type="SAM" id="MobiDB-lite"/>
    </source>
</evidence>
<sequence>QARNLLKSGDFESPDWSGENGWKTSNHVSVTSGNPIFKGRYLQMSGAGNSQFSDKVFPTYVYQKIDESKLKPYTRYLVRGFVGNSKDLEVFITRYDKEVHKNMNVPHDITPTNPCIGASQLGEGPMLTNHTIPQDMSCDPCDAGTVMKVQQTLVKCEDPHAFTFHIDTGGLNMDQILGIWVGFKISTTDSR</sequence>
<dbReference type="Proteomes" id="UP000222054">
    <property type="component" value="Unassembled WGS sequence"/>
</dbReference>
<feature type="domain" description="Pesticidal crystal protein Cry" evidence="2">
    <location>
        <begin position="6"/>
        <end position="189"/>
    </location>
</feature>
<gene>
    <name evidence="3" type="ORF">CN958_27755</name>
</gene>
<protein>
    <recommendedName>
        <fullName evidence="2">Pesticidal crystal protein Cry domain-containing protein</fullName>
    </recommendedName>
</protein>
<dbReference type="AlphaFoldDB" id="A0A2B9DHF9"/>
<feature type="non-terminal residue" evidence="3">
    <location>
        <position position="1"/>
    </location>
</feature>
<evidence type="ECO:0000313" key="4">
    <source>
        <dbReference type="Proteomes" id="UP000222054"/>
    </source>
</evidence>
<name>A0A2B9DHF9_BACCE</name>
<dbReference type="EMBL" id="NUHO01000219">
    <property type="protein sequence ID" value="PGM87995.1"/>
    <property type="molecule type" value="Genomic_DNA"/>
</dbReference>
<feature type="non-terminal residue" evidence="3">
    <location>
        <position position="191"/>
    </location>
</feature>
<evidence type="ECO:0000259" key="2">
    <source>
        <dbReference type="Pfam" id="PF17997"/>
    </source>
</evidence>
<dbReference type="Pfam" id="PF17997">
    <property type="entry name" value="Cry1Ac_D5"/>
    <property type="match status" value="1"/>
</dbReference>
<reference evidence="3 4" key="1">
    <citation type="submission" date="2017-09" db="EMBL/GenBank/DDBJ databases">
        <title>Large-scale bioinformatics analysis of Bacillus genomes uncovers conserved roles of natural products in bacterial physiology.</title>
        <authorList>
            <consortium name="Agbiome Team Llc"/>
            <person name="Bleich R.M."/>
            <person name="Grubbs K.J."/>
            <person name="Santa Maria K.C."/>
            <person name="Allen S.E."/>
            <person name="Farag S."/>
            <person name="Shank E.A."/>
            <person name="Bowers A."/>
        </authorList>
    </citation>
    <scope>NUCLEOTIDE SEQUENCE [LARGE SCALE GENOMIC DNA]</scope>
    <source>
        <strain evidence="3 4">AFS053130</strain>
    </source>
</reference>
<feature type="region of interest" description="Disordered" evidence="1">
    <location>
        <begin position="1"/>
        <end position="24"/>
    </location>
</feature>
<organism evidence="3 4">
    <name type="scientific">Bacillus cereus</name>
    <dbReference type="NCBI Taxonomy" id="1396"/>
    <lineage>
        <taxon>Bacteria</taxon>
        <taxon>Bacillati</taxon>
        <taxon>Bacillota</taxon>
        <taxon>Bacilli</taxon>
        <taxon>Bacillales</taxon>
        <taxon>Bacillaceae</taxon>
        <taxon>Bacillus</taxon>
        <taxon>Bacillus cereus group</taxon>
    </lineage>
</organism>